<dbReference type="AlphaFoldDB" id="A0AAV2VPA1"/>
<protein>
    <submittedName>
        <fullName evidence="1">Uncharacterized protein</fullName>
    </submittedName>
</protein>
<name>A0AAV2VPA1_9VIBR</name>
<dbReference type="EMBL" id="CAOF01000085">
    <property type="protein sequence ID" value="CCO46358.1"/>
    <property type="molecule type" value="Genomic_DNA"/>
</dbReference>
<organism evidence="1 2">
    <name type="scientific">Vibrio nigripulchritudo SOn1</name>
    <dbReference type="NCBI Taxonomy" id="1238450"/>
    <lineage>
        <taxon>Bacteria</taxon>
        <taxon>Pseudomonadati</taxon>
        <taxon>Pseudomonadota</taxon>
        <taxon>Gammaproteobacteria</taxon>
        <taxon>Vibrionales</taxon>
        <taxon>Vibrionaceae</taxon>
        <taxon>Vibrio</taxon>
    </lineage>
</organism>
<comment type="caution">
    <text evidence="1">The sequence shown here is derived from an EMBL/GenBank/DDBJ whole genome shotgun (WGS) entry which is preliminary data.</text>
</comment>
<dbReference type="Proteomes" id="UP000018211">
    <property type="component" value="Unassembled WGS sequence"/>
</dbReference>
<evidence type="ECO:0000313" key="2">
    <source>
        <dbReference type="Proteomes" id="UP000018211"/>
    </source>
</evidence>
<gene>
    <name evidence="1" type="ORF">VIBNISOn1_1750030</name>
</gene>
<evidence type="ECO:0000313" key="1">
    <source>
        <dbReference type="EMBL" id="CCO46358.1"/>
    </source>
</evidence>
<sequence length="43" mass="5092">MNETIMARVLSEVKSNFFMNYPFQNILNAHSKYISKVYLSNTF</sequence>
<reference evidence="1 2" key="1">
    <citation type="journal article" date="2013" name="ISME J.">
        <title>Comparative genomics of pathogenic lineages of Vibrio nigripulchritudo identifies virulence-associated traits.</title>
        <authorList>
            <person name="Goudenege D."/>
            <person name="Labreuche Y."/>
            <person name="Krin E."/>
            <person name="Ansquer D."/>
            <person name="Mangenot S."/>
            <person name="Calteau A."/>
            <person name="Medigue C."/>
            <person name="Mazel D."/>
            <person name="Polz M.F."/>
            <person name="Le Roux F."/>
        </authorList>
    </citation>
    <scope>NUCLEOTIDE SEQUENCE [LARGE SCALE GENOMIC DNA]</scope>
    <source>
        <strain evidence="1 2">SOn1</strain>
    </source>
</reference>
<accession>A0AAV2VPA1</accession>
<proteinExistence type="predicted"/>